<evidence type="ECO:0000313" key="1">
    <source>
        <dbReference type="EMBL" id="SHE29941.1"/>
    </source>
</evidence>
<evidence type="ECO:0008006" key="3">
    <source>
        <dbReference type="Google" id="ProtNLM"/>
    </source>
</evidence>
<name>A0A1M4SCL8_9CLOT</name>
<evidence type="ECO:0000313" key="2">
    <source>
        <dbReference type="Proteomes" id="UP000184423"/>
    </source>
</evidence>
<protein>
    <recommendedName>
        <fullName evidence="3">DUF2922 domain-containing protein</fullName>
    </recommendedName>
</protein>
<dbReference type="EMBL" id="FQVG01000001">
    <property type="protein sequence ID" value="SHE29941.1"/>
    <property type="molecule type" value="Genomic_DNA"/>
</dbReference>
<dbReference type="Proteomes" id="UP000184423">
    <property type="component" value="Unassembled WGS sequence"/>
</dbReference>
<dbReference type="Pfam" id="PF11148">
    <property type="entry name" value="DUF2922"/>
    <property type="match status" value="1"/>
</dbReference>
<organism evidence="1 2">
    <name type="scientific">Caloramator proteoclasticus DSM 10124</name>
    <dbReference type="NCBI Taxonomy" id="1121262"/>
    <lineage>
        <taxon>Bacteria</taxon>
        <taxon>Bacillati</taxon>
        <taxon>Bacillota</taxon>
        <taxon>Clostridia</taxon>
        <taxon>Eubacteriales</taxon>
        <taxon>Clostridiaceae</taxon>
        <taxon>Caloramator</taxon>
    </lineage>
</organism>
<dbReference type="InterPro" id="IPR021321">
    <property type="entry name" value="DUF2922"/>
</dbReference>
<sequence length="72" mass="7965">MAKSLVMVFQNEAGKNVSLSIPNVRENITEQEVKTVMQDIISKNIFTSTGGNLITIMSAQVVNREVEELAVR</sequence>
<accession>A0A1M4SCL8</accession>
<reference evidence="2" key="1">
    <citation type="submission" date="2016-11" db="EMBL/GenBank/DDBJ databases">
        <authorList>
            <person name="Varghese N."/>
            <person name="Submissions S."/>
        </authorList>
    </citation>
    <scope>NUCLEOTIDE SEQUENCE [LARGE SCALE GENOMIC DNA]</scope>
    <source>
        <strain evidence="2">DSM 10124</strain>
    </source>
</reference>
<dbReference type="RefSeq" id="WP_027307880.1">
    <property type="nucleotide sequence ID" value="NZ_FQVG01000001.1"/>
</dbReference>
<proteinExistence type="predicted"/>
<dbReference type="AlphaFoldDB" id="A0A1M4SCL8"/>
<keyword evidence="2" id="KW-1185">Reference proteome</keyword>
<gene>
    <name evidence="1" type="ORF">SAMN02746091_00122</name>
</gene>